<feature type="compositionally biased region" description="Basic and acidic residues" evidence="1">
    <location>
        <begin position="65"/>
        <end position="75"/>
    </location>
</feature>
<reference evidence="3 4" key="1">
    <citation type="submission" date="2023-05" db="EMBL/GenBank/DDBJ databases">
        <title>Streptantibioticus silvisoli sp. nov., acidotolerant actinomycetes 1 from pine litter.</title>
        <authorList>
            <person name="Swiecimska M."/>
            <person name="Golinska P."/>
            <person name="Sangal V."/>
            <person name="Wachnowicz B."/>
            <person name="Goodfellow M."/>
        </authorList>
    </citation>
    <scope>NUCLEOTIDE SEQUENCE [LARGE SCALE GENOMIC DNA]</scope>
    <source>
        <strain evidence="3 4">DSM 42109</strain>
    </source>
</reference>
<evidence type="ECO:0000256" key="1">
    <source>
        <dbReference type="SAM" id="MobiDB-lite"/>
    </source>
</evidence>
<gene>
    <name evidence="3" type="ORF">NMN56_025060</name>
</gene>
<sequence length="264" mass="27480">MRDRGVIKSRDHDPRGTGLMKRKVIIAVTTAAVLVGGGAATAAGVTSGSGGDQDAKALPTSSDVRLADDDAHSDADDPDGPDGTHDSEAHDDDDDGTARDNAADRDEDTGNADLSVSQASEAILKATPGTLTELELDTDNNKLVWEADVLGKDRTWHKVGIDAASGKVVQNRVDHDDDSGVPRTPKIDAVAAAKKAASTTNGSVTSIDLESNGSRWEVDTVGKNGTEHEVDIDATSGKVLKHQSEPADNDGDDDGDDGDDIYDD</sequence>
<dbReference type="RefSeq" id="WP_274040573.1">
    <property type="nucleotide sequence ID" value="NZ_JANCPR020000027.1"/>
</dbReference>
<feature type="region of interest" description="Disordered" evidence="1">
    <location>
        <begin position="1"/>
        <end position="22"/>
    </location>
</feature>
<name>A0ABT7A1I4_9ACTN</name>
<evidence type="ECO:0000313" key="3">
    <source>
        <dbReference type="EMBL" id="MDJ1135171.1"/>
    </source>
</evidence>
<evidence type="ECO:0000259" key="2">
    <source>
        <dbReference type="Pfam" id="PF03413"/>
    </source>
</evidence>
<accession>A0ABT7A1I4</accession>
<feature type="compositionally biased region" description="Acidic residues" evidence="1">
    <location>
        <begin position="247"/>
        <end position="264"/>
    </location>
</feature>
<dbReference type="Proteomes" id="UP001214441">
    <property type="component" value="Unassembled WGS sequence"/>
</dbReference>
<feature type="compositionally biased region" description="Basic and acidic residues" evidence="1">
    <location>
        <begin position="216"/>
        <end position="231"/>
    </location>
</feature>
<feature type="domain" description="PepSY" evidence="2">
    <location>
        <begin position="188"/>
        <end position="242"/>
    </location>
</feature>
<feature type="region of interest" description="Disordered" evidence="1">
    <location>
        <begin position="197"/>
        <end position="264"/>
    </location>
</feature>
<dbReference type="InterPro" id="IPR025711">
    <property type="entry name" value="PepSY"/>
</dbReference>
<dbReference type="Pfam" id="PF03413">
    <property type="entry name" value="PepSY"/>
    <property type="match status" value="2"/>
</dbReference>
<feature type="compositionally biased region" description="Polar residues" evidence="1">
    <location>
        <begin position="198"/>
        <end position="214"/>
    </location>
</feature>
<dbReference type="Gene3D" id="3.10.450.40">
    <property type="match status" value="2"/>
</dbReference>
<comment type="caution">
    <text evidence="3">The sequence shown here is derived from an EMBL/GenBank/DDBJ whole genome shotgun (WGS) entry which is preliminary data.</text>
</comment>
<organism evidence="3 4">
    <name type="scientific">Streptomyces iconiensis</name>
    <dbReference type="NCBI Taxonomy" id="1384038"/>
    <lineage>
        <taxon>Bacteria</taxon>
        <taxon>Bacillati</taxon>
        <taxon>Actinomycetota</taxon>
        <taxon>Actinomycetes</taxon>
        <taxon>Kitasatosporales</taxon>
        <taxon>Streptomycetaceae</taxon>
        <taxon>Streptomyces</taxon>
    </lineage>
</organism>
<protein>
    <submittedName>
        <fullName evidence="3">PepSY domain-containing protein</fullName>
    </submittedName>
</protein>
<dbReference type="EMBL" id="JANCPR020000027">
    <property type="protein sequence ID" value="MDJ1135171.1"/>
    <property type="molecule type" value="Genomic_DNA"/>
</dbReference>
<feature type="domain" description="PepSY" evidence="2">
    <location>
        <begin position="114"/>
        <end position="169"/>
    </location>
</feature>
<feature type="region of interest" description="Disordered" evidence="1">
    <location>
        <begin position="41"/>
        <end position="117"/>
    </location>
</feature>
<evidence type="ECO:0000313" key="4">
    <source>
        <dbReference type="Proteomes" id="UP001214441"/>
    </source>
</evidence>
<keyword evidence="4" id="KW-1185">Reference proteome</keyword>
<proteinExistence type="predicted"/>
<feature type="compositionally biased region" description="Basic and acidic residues" evidence="1">
    <location>
        <begin position="1"/>
        <end position="15"/>
    </location>
</feature>